<evidence type="ECO:0000313" key="2">
    <source>
        <dbReference type="Proteomes" id="UP000288623"/>
    </source>
</evidence>
<dbReference type="PANTHER" id="PTHR43235:SF1">
    <property type="entry name" value="GLUTAMINE AMIDOTRANSFERASE PB2B2.05-RELATED"/>
    <property type="match status" value="1"/>
</dbReference>
<gene>
    <name evidence="1" type="ORF">QI30_03665</name>
</gene>
<keyword evidence="1" id="KW-0315">Glutamine amidotransferase</keyword>
<dbReference type="InterPro" id="IPR044668">
    <property type="entry name" value="PuuD-like"/>
</dbReference>
<dbReference type="RefSeq" id="WP_199754632.1">
    <property type="nucleotide sequence ID" value="NZ_JTFC01000011.1"/>
</dbReference>
<keyword evidence="2" id="KW-1185">Reference proteome</keyword>
<dbReference type="FunFam" id="3.40.50.880:FF:000030">
    <property type="entry name" value="Gamma-glutamyl-gamma-aminobutyrate hydrolase PuuD"/>
    <property type="match status" value="1"/>
</dbReference>
<dbReference type="PANTHER" id="PTHR43235">
    <property type="entry name" value="GLUTAMINE AMIDOTRANSFERASE PB2B2.05-RELATED"/>
    <property type="match status" value="1"/>
</dbReference>
<dbReference type="PROSITE" id="PS51273">
    <property type="entry name" value="GATASE_TYPE_1"/>
    <property type="match status" value="1"/>
</dbReference>
<dbReference type="GO" id="GO:0033969">
    <property type="term" value="F:gamma-glutamyl-gamma-aminobutyrate hydrolase activity"/>
    <property type="evidence" value="ECO:0007669"/>
    <property type="project" value="TreeGrafter"/>
</dbReference>
<sequence length="249" mass="27771">MKKKLPVIGVSGSVIIDQGGLFPGYRRSYVNEDYIHAVVQNGGAPFILPVVEDETVIANYIDTIDALILSGGHDVSPQFYDEEPELALGDIYPARDRFEFTLIELAKKKGIPILGICRGAQVINVCHGGSLWQDLAHRENTTIKHMQGHNPELVTHTVTIEEGTILQEILQEKTLRVNSFHHQLIKHPAREFVISATAADGAIEAIEHASYPFLLGIQWHPEMLHKSEPLMNRLFQQLIDNARGAEESK</sequence>
<proteinExistence type="predicted"/>
<protein>
    <submittedName>
        <fullName evidence="1">Glutamine amidotransferase</fullName>
    </submittedName>
</protein>
<dbReference type="EMBL" id="JTFC01000011">
    <property type="protein sequence ID" value="RUS57791.1"/>
    <property type="molecule type" value="Genomic_DNA"/>
</dbReference>
<organism evidence="1 2">
    <name type="scientific">Candidatus Kurthia intestinigallinarum</name>
    <dbReference type="NCBI Taxonomy" id="1562256"/>
    <lineage>
        <taxon>Bacteria</taxon>
        <taxon>Bacillati</taxon>
        <taxon>Bacillota</taxon>
        <taxon>Bacilli</taxon>
        <taxon>Bacillales</taxon>
        <taxon>Caryophanaceae</taxon>
        <taxon>Kurthia</taxon>
    </lineage>
</organism>
<evidence type="ECO:0000313" key="1">
    <source>
        <dbReference type="EMBL" id="RUS57791.1"/>
    </source>
</evidence>
<dbReference type="CDD" id="cd01745">
    <property type="entry name" value="GATase1_2"/>
    <property type="match status" value="1"/>
</dbReference>
<dbReference type="GO" id="GO:0006598">
    <property type="term" value="P:polyamine catabolic process"/>
    <property type="evidence" value="ECO:0007669"/>
    <property type="project" value="TreeGrafter"/>
</dbReference>
<dbReference type="GO" id="GO:0005829">
    <property type="term" value="C:cytosol"/>
    <property type="evidence" value="ECO:0007669"/>
    <property type="project" value="TreeGrafter"/>
</dbReference>
<dbReference type="Gene3D" id="3.40.50.880">
    <property type="match status" value="1"/>
</dbReference>
<dbReference type="AlphaFoldDB" id="A0A433RWY4"/>
<dbReference type="Proteomes" id="UP000288623">
    <property type="component" value="Unassembled WGS sequence"/>
</dbReference>
<dbReference type="InterPro" id="IPR011697">
    <property type="entry name" value="Peptidase_C26"/>
</dbReference>
<dbReference type="InterPro" id="IPR029062">
    <property type="entry name" value="Class_I_gatase-like"/>
</dbReference>
<dbReference type="Pfam" id="PF07722">
    <property type="entry name" value="Peptidase_C26"/>
    <property type="match status" value="1"/>
</dbReference>
<reference evidence="1 2" key="1">
    <citation type="submission" date="2014-11" db="EMBL/GenBank/DDBJ databases">
        <title>Genome sequence and analysis of novel Kurthia sp.</title>
        <authorList>
            <person name="Lawson J.N."/>
            <person name="Gonzalez J.E."/>
            <person name="Rinauldi L."/>
            <person name="Xuan Z."/>
            <person name="Firman A."/>
            <person name="Shaddox L."/>
            <person name="Trudeau A."/>
            <person name="Shah S."/>
            <person name="Reiman D."/>
        </authorList>
    </citation>
    <scope>NUCLEOTIDE SEQUENCE [LARGE SCALE GENOMIC DNA]</scope>
    <source>
        <strain evidence="1 2">3B1D</strain>
    </source>
</reference>
<dbReference type="GO" id="GO:0016740">
    <property type="term" value="F:transferase activity"/>
    <property type="evidence" value="ECO:0007669"/>
    <property type="project" value="UniProtKB-KW"/>
</dbReference>
<keyword evidence="1" id="KW-0808">Transferase</keyword>
<dbReference type="SUPFAM" id="SSF52317">
    <property type="entry name" value="Class I glutamine amidotransferase-like"/>
    <property type="match status" value="1"/>
</dbReference>
<name>A0A433RWY4_9BACL</name>
<comment type="caution">
    <text evidence="1">The sequence shown here is derived from an EMBL/GenBank/DDBJ whole genome shotgun (WGS) entry which is preliminary data.</text>
</comment>
<accession>A0A433RWY4</accession>